<feature type="compositionally biased region" description="Polar residues" evidence="1">
    <location>
        <begin position="183"/>
        <end position="202"/>
    </location>
</feature>
<proteinExistence type="predicted"/>
<dbReference type="Pfam" id="PF12836">
    <property type="entry name" value="HHH_3"/>
    <property type="match status" value="1"/>
</dbReference>
<feature type="region of interest" description="Disordered" evidence="1">
    <location>
        <begin position="162"/>
        <end position="212"/>
    </location>
</feature>
<dbReference type="InterPro" id="IPR051675">
    <property type="entry name" value="Endo/Exo/Phosphatase_dom_1"/>
</dbReference>
<comment type="caution">
    <text evidence="4">The sequence shown here is derived from an EMBL/GenBank/DDBJ whole genome shotgun (WGS) entry which is preliminary data.</text>
</comment>
<keyword evidence="5" id="KW-1185">Reference proteome</keyword>
<feature type="domain" description="Helix-hairpin-helix DNA-binding motif class 1" evidence="3">
    <location>
        <begin position="233"/>
        <end position="252"/>
    </location>
</feature>
<dbReference type="PANTHER" id="PTHR21180">
    <property type="entry name" value="ENDONUCLEASE/EXONUCLEASE/PHOSPHATASE FAMILY DOMAIN-CONTAINING PROTEIN 1"/>
    <property type="match status" value="1"/>
</dbReference>
<dbReference type="NCBIfam" id="TIGR00426">
    <property type="entry name" value="competence protein ComEA helix-hairpin-helix repeat region"/>
    <property type="match status" value="1"/>
</dbReference>
<dbReference type="Pfam" id="PF10531">
    <property type="entry name" value="SLBB"/>
    <property type="match status" value="1"/>
</dbReference>
<dbReference type="InterPro" id="IPR010994">
    <property type="entry name" value="RuvA_2-like"/>
</dbReference>
<evidence type="ECO:0000259" key="3">
    <source>
        <dbReference type="SMART" id="SM00278"/>
    </source>
</evidence>
<reference evidence="4 5" key="1">
    <citation type="submission" date="2020-05" db="EMBL/GenBank/DDBJ databases">
        <title>Draft genome of xy-202 and genomic insight in genome of the genus Peptostreptococcus.</title>
        <authorList>
            <person name="Zhang Z."/>
        </authorList>
    </citation>
    <scope>NUCLEOTIDE SEQUENCE [LARGE SCALE GENOMIC DNA]</scope>
    <source>
        <strain evidence="4 5">DSM 27025</strain>
    </source>
</reference>
<feature type="transmembrane region" description="Helical" evidence="2">
    <location>
        <begin position="29"/>
        <end position="51"/>
    </location>
</feature>
<gene>
    <name evidence="4" type="ORF">HLB29_05095</name>
</gene>
<keyword evidence="2" id="KW-0472">Membrane</keyword>
<keyword evidence="2" id="KW-0812">Transmembrane</keyword>
<dbReference type="InterPro" id="IPR003583">
    <property type="entry name" value="Hlx-hairpin-Hlx_DNA-bd_motif"/>
</dbReference>
<protein>
    <submittedName>
        <fullName evidence="4">Competence protein ComEA</fullName>
    </submittedName>
</protein>
<dbReference type="EMBL" id="JABGBW010000002">
    <property type="protein sequence ID" value="MBC2576057.1"/>
    <property type="molecule type" value="Genomic_DNA"/>
</dbReference>
<evidence type="ECO:0000256" key="1">
    <source>
        <dbReference type="SAM" id="MobiDB-lite"/>
    </source>
</evidence>
<organism evidence="4 5">
    <name type="scientific">Peptostreptococcus canis</name>
    <dbReference type="NCBI Taxonomy" id="1159213"/>
    <lineage>
        <taxon>Bacteria</taxon>
        <taxon>Bacillati</taxon>
        <taxon>Bacillota</taxon>
        <taxon>Clostridia</taxon>
        <taxon>Peptostreptococcales</taxon>
        <taxon>Peptostreptococcaceae</taxon>
        <taxon>Peptostreptococcus</taxon>
    </lineage>
</organism>
<sequence length="256" mass="28634">MKKHKLKENEKIVNIIYEKISGVNVKKMIITILVISIIIIKILFPMSMSFFGKKYVVDTNNISKKNSNNQSEKVNENSEFEFQKKEKNNMESRKNMNSKVVVYITGAVANPGVICIEGDKRLDDVIKKAGGLTKDADFERINLAMNIEDSQHYIIPYKDENKNISSSDSVKQGEDSKSVDSGVCNSSNSGDSSKVGINTSDQSKLETIPGVGPSTARKIIDYREKNGKFNTLEDIKNVSGIGEKKFDNMKDYISLN</sequence>
<dbReference type="RefSeq" id="WP_185624063.1">
    <property type="nucleotide sequence ID" value="NZ_JABGBW010000002.1"/>
</dbReference>
<dbReference type="Gene3D" id="1.10.150.280">
    <property type="entry name" value="AF1531-like domain"/>
    <property type="match status" value="1"/>
</dbReference>
<dbReference type="SMART" id="SM00278">
    <property type="entry name" value="HhH1"/>
    <property type="match status" value="2"/>
</dbReference>
<dbReference type="PANTHER" id="PTHR21180:SF32">
    <property type="entry name" value="ENDONUCLEASE_EXONUCLEASE_PHOSPHATASE FAMILY DOMAIN-CONTAINING PROTEIN 1"/>
    <property type="match status" value="1"/>
</dbReference>
<feature type="domain" description="Helix-hairpin-helix DNA-binding motif class 1" evidence="3">
    <location>
        <begin position="203"/>
        <end position="222"/>
    </location>
</feature>
<keyword evidence="2" id="KW-1133">Transmembrane helix</keyword>
<dbReference type="InterPro" id="IPR004509">
    <property type="entry name" value="Competence_ComEA_HhH"/>
</dbReference>
<dbReference type="Gene3D" id="3.10.560.10">
    <property type="entry name" value="Outer membrane lipoprotein wza domain like"/>
    <property type="match status" value="1"/>
</dbReference>
<dbReference type="Proteomes" id="UP000713904">
    <property type="component" value="Unassembled WGS sequence"/>
</dbReference>
<name>A0ABR6TKY1_9FIRM</name>
<evidence type="ECO:0000313" key="5">
    <source>
        <dbReference type="Proteomes" id="UP000713904"/>
    </source>
</evidence>
<dbReference type="InterPro" id="IPR019554">
    <property type="entry name" value="Soluble_ligand-bd"/>
</dbReference>
<evidence type="ECO:0000313" key="4">
    <source>
        <dbReference type="EMBL" id="MBC2576057.1"/>
    </source>
</evidence>
<dbReference type="SUPFAM" id="SSF47781">
    <property type="entry name" value="RuvA domain 2-like"/>
    <property type="match status" value="1"/>
</dbReference>
<evidence type="ECO:0000256" key="2">
    <source>
        <dbReference type="SAM" id="Phobius"/>
    </source>
</evidence>
<accession>A0ABR6TKY1</accession>